<feature type="region of interest" description="Disordered" evidence="2">
    <location>
        <begin position="251"/>
        <end position="300"/>
    </location>
</feature>
<dbReference type="AlphaFoldDB" id="A0A6G4UDI6"/>
<feature type="compositionally biased region" description="Low complexity" evidence="2">
    <location>
        <begin position="266"/>
        <end position="294"/>
    </location>
</feature>
<accession>A0A6G4UDI6</accession>
<evidence type="ECO:0000259" key="3">
    <source>
        <dbReference type="PROSITE" id="PS51278"/>
    </source>
</evidence>
<dbReference type="InterPro" id="IPR029055">
    <property type="entry name" value="Ntn_hydrolases_N"/>
</dbReference>
<dbReference type="InterPro" id="IPR026869">
    <property type="entry name" value="EgtC-like"/>
</dbReference>
<protein>
    <recommendedName>
        <fullName evidence="3">Glutamine amidotransferase type-2 domain-containing protein</fullName>
    </recommendedName>
</protein>
<evidence type="ECO:0000256" key="1">
    <source>
        <dbReference type="ARBA" id="ARBA00022962"/>
    </source>
</evidence>
<proteinExistence type="inferred from homology"/>
<feature type="domain" description="Glutamine amidotransferase type-2" evidence="3">
    <location>
        <begin position="2"/>
        <end position="300"/>
    </location>
</feature>
<feature type="non-terminal residue" evidence="4">
    <location>
        <position position="300"/>
    </location>
</feature>
<keyword evidence="5" id="KW-1185">Reference proteome</keyword>
<evidence type="ECO:0000313" key="4">
    <source>
        <dbReference type="EMBL" id="NGN70213.1"/>
    </source>
</evidence>
<dbReference type="Gene3D" id="3.60.20.10">
    <property type="entry name" value="Glutamine Phosphoribosylpyrophosphate, subunit 1, domain 1"/>
    <property type="match status" value="1"/>
</dbReference>
<dbReference type="InterPro" id="IPR017932">
    <property type="entry name" value="GATase_2_dom"/>
</dbReference>
<evidence type="ECO:0000256" key="2">
    <source>
        <dbReference type="SAM" id="MobiDB-lite"/>
    </source>
</evidence>
<feature type="compositionally biased region" description="Basic and acidic residues" evidence="2">
    <location>
        <begin position="150"/>
        <end position="171"/>
    </location>
</feature>
<comment type="caution">
    <text evidence="4">The sequence shown here is derived from an EMBL/GenBank/DDBJ whole genome shotgun (WGS) entry which is preliminary data.</text>
</comment>
<dbReference type="InterPro" id="IPR032889">
    <property type="entry name" value="EgtC_Actinobacteria"/>
</dbReference>
<dbReference type="CDD" id="cd01908">
    <property type="entry name" value="YafJ"/>
    <property type="match status" value="1"/>
</dbReference>
<dbReference type="PANTHER" id="PTHR43187">
    <property type="entry name" value="GLUTAMINE AMIDOTRANSFERASE DUG3-RELATED"/>
    <property type="match status" value="1"/>
</dbReference>
<dbReference type="RefSeq" id="WP_165245817.1">
    <property type="nucleotide sequence ID" value="NZ_JAAKZV010000438.1"/>
</dbReference>
<dbReference type="GO" id="GO:0016811">
    <property type="term" value="F:hydrolase activity, acting on carbon-nitrogen (but not peptide) bonds, in linear amides"/>
    <property type="evidence" value="ECO:0007669"/>
    <property type="project" value="InterPro"/>
</dbReference>
<organism evidence="4 5">
    <name type="scientific">Streptomyces coryli</name>
    <dbReference type="NCBI Taxonomy" id="1128680"/>
    <lineage>
        <taxon>Bacteria</taxon>
        <taxon>Bacillati</taxon>
        <taxon>Actinomycetota</taxon>
        <taxon>Actinomycetes</taxon>
        <taxon>Kitasatosporales</taxon>
        <taxon>Streptomycetaceae</taxon>
        <taxon>Streptomyces</taxon>
    </lineage>
</organism>
<keyword evidence="1" id="KW-0315">Glutamine amidotransferase</keyword>
<dbReference type="SUPFAM" id="SSF56235">
    <property type="entry name" value="N-terminal nucleophile aminohydrolases (Ntn hydrolases)"/>
    <property type="match status" value="1"/>
</dbReference>
<dbReference type="GO" id="GO:0052699">
    <property type="term" value="P:ergothioneine biosynthetic process"/>
    <property type="evidence" value="ECO:0007669"/>
    <property type="project" value="InterPro"/>
</dbReference>
<dbReference type="PANTHER" id="PTHR43187:SF2">
    <property type="entry name" value="GAMMA-GLUTAMYL-HERCYNYLCYSTEINE SULFOXIDE HYDROLASE"/>
    <property type="match status" value="1"/>
</dbReference>
<dbReference type="HAMAP" id="MF_02036">
    <property type="entry name" value="EgtC"/>
    <property type="match status" value="1"/>
</dbReference>
<dbReference type="InterPro" id="IPR052373">
    <property type="entry name" value="Gamma-glu_amide_hydrolase"/>
</dbReference>
<name>A0A6G4UDI6_9ACTN</name>
<reference evidence="4 5" key="1">
    <citation type="submission" date="2020-02" db="EMBL/GenBank/DDBJ databases">
        <title>Whole-genome analyses of novel actinobacteria.</title>
        <authorList>
            <person name="Sahin N."/>
        </authorList>
    </citation>
    <scope>NUCLEOTIDE SEQUENCE [LARGE SCALE GENOMIC DNA]</scope>
    <source>
        <strain evidence="4 5">A7024</strain>
    </source>
</reference>
<dbReference type="Pfam" id="PF13230">
    <property type="entry name" value="GATase_4"/>
    <property type="match status" value="1"/>
</dbReference>
<feature type="region of interest" description="Disordered" evidence="2">
    <location>
        <begin position="142"/>
        <end position="172"/>
    </location>
</feature>
<dbReference type="Proteomes" id="UP000481583">
    <property type="component" value="Unassembled WGS sequence"/>
</dbReference>
<dbReference type="EMBL" id="JAAKZV010000438">
    <property type="protein sequence ID" value="NGN70213.1"/>
    <property type="molecule type" value="Genomic_DNA"/>
</dbReference>
<gene>
    <name evidence="4" type="ORF">G5C51_40810</name>
</gene>
<evidence type="ECO:0000313" key="5">
    <source>
        <dbReference type="Proteomes" id="UP000481583"/>
    </source>
</evidence>
<sequence>MCRHLAWLGPERPLAEVLLDPPHSLFRQSWEPRRQRHGTVNADGFGFGWYEPGRPSPARYRRAVPIWADGNVPDLARSLRSGAVLAAVRDATAGTSAEESAAAPFRAGPWLFSHNGAVPDWRRLPDDLLSASVASTASAAADGIESGRAAGREGGHAARRQDTHAAGRQDGHAVGPLPAAALLDLEAGSDAALLWALVHHRLAAGADPGAALAAVVAQVAAVRPTARLNLLLTDGHTIAATTWGDTLSYRWGQGHAPPTGTGPGGTDPAAADPAADPNSALPSAPSNNPDAPTPTILVAS</sequence>
<dbReference type="PROSITE" id="PS51278">
    <property type="entry name" value="GATASE_TYPE_2"/>
    <property type="match status" value="1"/>
</dbReference>